<proteinExistence type="predicted"/>
<dbReference type="AlphaFoldDB" id="A0A448YLB6"/>
<dbReference type="Proteomes" id="UP000290900">
    <property type="component" value="Unassembled WGS sequence"/>
</dbReference>
<dbReference type="InParanoid" id="A0A448YLB6"/>
<reference evidence="2 3" key="1">
    <citation type="submission" date="2018-12" db="EMBL/GenBank/DDBJ databases">
        <authorList>
            <person name="Tiukova I."/>
            <person name="Dainat J."/>
        </authorList>
    </citation>
    <scope>NUCLEOTIDE SEQUENCE [LARGE SCALE GENOMIC DNA]</scope>
</reference>
<accession>A0A448YLB6</accession>
<organism evidence="2 3">
    <name type="scientific">Brettanomyces naardenensis</name>
    <name type="common">Yeast</name>
    <dbReference type="NCBI Taxonomy" id="13370"/>
    <lineage>
        <taxon>Eukaryota</taxon>
        <taxon>Fungi</taxon>
        <taxon>Dikarya</taxon>
        <taxon>Ascomycota</taxon>
        <taxon>Saccharomycotina</taxon>
        <taxon>Pichiomycetes</taxon>
        <taxon>Pichiales</taxon>
        <taxon>Pichiaceae</taxon>
        <taxon>Brettanomyces</taxon>
    </lineage>
</organism>
<keyword evidence="3" id="KW-1185">Reference proteome</keyword>
<sequence>MADTMNNYPTTPFSVSSPVIAMHSHNSSLSMPTTPVVSDHESDEYFSPTSSPSIIFVFPDVIAFDRVKDKCHHAFDAMPVSKIRISGFESYLVEQWVYNRMSKNQIVIYTGNPADSVVAYRLEMVNDPLLWPASFRHYINDLSHSKYSFPTQSEYGTVYVTNVAQLDASLSLVAVPGGNLEAVYFCYIVNHDLKRLGCGSRSATAITVPTKPIEDKFKSTFHIAHQVPLDYAVRELVCVLQTFLYYYGLLLPQYCDGLYCDLTELALSQWWRMISDIRFCTTLLKRRPPNCTIALSVESVIGVTLFVRTLLDLGGSAYMSPKDPLDSYGFRSSVSLFQKSQKIHRSKSHEGFLDHETLIKLFEWGQSMKANQNFAKDLTKVKNIVKNTVMDFTSVKAIQSFAGIQTTPSKDASRKVINCQDFDQILLLTLGKRLTYLFLGKGKPVKLEKESLAARYSRAHRGMSNVPDARSASRPRLLHSVSTESTEAAKKVCENVADDGCLLDEPQRQKSKTLIMGGNFQDQNEDGTPCPCYESVADLHGCPFYQQDTEGLHFERRLKRRHSIPSVEKEANFYSTELEMLRPSEDINRDVLYSAPDHSTLLRRSNSFSLVDETLEGHGTDYFEWRGSLEDESLITSEWLAVQYIELMRQFKLGVLKRSKDLKREVASSRIQFVNEIRMDRVLSKYQNSKNEFSKAAAKYHDLNEKFKTSYKVSARLKYELRLLLQKTKEVESNLKSLEDFKIKSLEQNIQDTADNFHVDTNTCQPCAEGKVPSDLDWNKLISRPHLIIFMFICYIRCLWLVYFENKGVSYGADKAEAFQAMFQRVYNGVGAPKLLTSKKIE</sequence>
<evidence type="ECO:0000259" key="1">
    <source>
        <dbReference type="Pfam" id="PF25995"/>
    </source>
</evidence>
<dbReference type="Pfam" id="PF25995">
    <property type="entry name" value="STB6_N"/>
    <property type="match status" value="1"/>
</dbReference>
<dbReference type="PANTHER" id="PTHR31011:SF2">
    <property type="entry name" value="PROTEIN STB2-RELATED"/>
    <property type="match status" value="1"/>
</dbReference>
<dbReference type="STRING" id="13370.A0A448YLB6"/>
<evidence type="ECO:0000313" key="3">
    <source>
        <dbReference type="Proteomes" id="UP000290900"/>
    </source>
</evidence>
<dbReference type="PANTHER" id="PTHR31011">
    <property type="entry name" value="PROTEIN STB2-RELATED"/>
    <property type="match status" value="1"/>
</dbReference>
<dbReference type="InterPro" id="IPR038919">
    <property type="entry name" value="STB2/STB2"/>
</dbReference>
<evidence type="ECO:0000313" key="2">
    <source>
        <dbReference type="EMBL" id="VEU21643.1"/>
    </source>
</evidence>
<feature type="domain" description="STB6-like N-terminal" evidence="1">
    <location>
        <begin position="56"/>
        <end position="196"/>
    </location>
</feature>
<dbReference type="FunCoup" id="A0A448YLB6">
    <property type="interactions" value="62"/>
</dbReference>
<dbReference type="GO" id="GO:0070822">
    <property type="term" value="C:Sin3-type complex"/>
    <property type="evidence" value="ECO:0007669"/>
    <property type="project" value="TreeGrafter"/>
</dbReference>
<name>A0A448YLB6_BRENA</name>
<dbReference type="InterPro" id="IPR059025">
    <property type="entry name" value="STB6_N"/>
</dbReference>
<dbReference type="EMBL" id="CAACVR010000012">
    <property type="protein sequence ID" value="VEU21643.1"/>
    <property type="molecule type" value="Genomic_DNA"/>
</dbReference>
<protein>
    <submittedName>
        <fullName evidence="2">DEKNAAC102560</fullName>
    </submittedName>
</protein>
<gene>
    <name evidence="2" type="ORF">BRENAR_LOCUS2376</name>
</gene>
<dbReference type="OrthoDB" id="19806at2759"/>